<keyword evidence="8" id="KW-1185">Reference proteome</keyword>
<dbReference type="Gene3D" id="3.40.50.720">
    <property type="entry name" value="NAD(P)-binding Rossmann-like Domain"/>
    <property type="match status" value="1"/>
</dbReference>
<organism evidence="7 8">
    <name type="scientific">Lentzea tibetensis</name>
    <dbReference type="NCBI Taxonomy" id="2591470"/>
    <lineage>
        <taxon>Bacteria</taxon>
        <taxon>Bacillati</taxon>
        <taxon>Actinomycetota</taxon>
        <taxon>Actinomycetes</taxon>
        <taxon>Pseudonocardiales</taxon>
        <taxon>Pseudonocardiaceae</taxon>
        <taxon>Lentzea</taxon>
    </lineage>
</organism>
<dbReference type="InterPro" id="IPR001509">
    <property type="entry name" value="Epimerase_deHydtase"/>
</dbReference>
<dbReference type="Proteomes" id="UP000316639">
    <property type="component" value="Unassembled WGS sequence"/>
</dbReference>
<dbReference type="GO" id="GO:0033499">
    <property type="term" value="P:galactose catabolic process via UDP-galactose, Leloir pathway"/>
    <property type="evidence" value="ECO:0007669"/>
    <property type="project" value="TreeGrafter"/>
</dbReference>
<dbReference type="SUPFAM" id="SSF51735">
    <property type="entry name" value="NAD(P)-binding Rossmann-fold domains"/>
    <property type="match status" value="1"/>
</dbReference>
<protein>
    <recommendedName>
        <fullName evidence="3">UDP-glucose 4-epimerase</fullName>
    </recommendedName>
    <alternativeName>
        <fullName evidence="5">Galactowaldenase</fullName>
    </alternativeName>
    <alternativeName>
        <fullName evidence="4">UDP-galactose 4-epimerase</fullName>
    </alternativeName>
</protein>
<evidence type="ECO:0000313" key="7">
    <source>
        <dbReference type="EMBL" id="TWP51720.1"/>
    </source>
</evidence>
<comment type="caution">
    <text evidence="7">The sequence shown here is derived from an EMBL/GenBank/DDBJ whole genome shotgun (WGS) entry which is preliminary data.</text>
</comment>
<reference evidence="7 8" key="1">
    <citation type="submission" date="2019-07" db="EMBL/GenBank/DDBJ databases">
        <title>Lentzea xizangensis sp. nov., isolated from Qinghai-Tibetan Plateau Soils.</title>
        <authorList>
            <person name="Huang J."/>
        </authorList>
    </citation>
    <scope>NUCLEOTIDE SEQUENCE [LARGE SCALE GENOMIC DNA]</scope>
    <source>
        <strain evidence="7 8">FXJ1.1311</strain>
    </source>
</reference>
<dbReference type="EMBL" id="VOBR01000007">
    <property type="protein sequence ID" value="TWP51720.1"/>
    <property type="molecule type" value="Genomic_DNA"/>
</dbReference>
<dbReference type="AlphaFoldDB" id="A0A563EVJ2"/>
<dbReference type="RefSeq" id="WP_146351343.1">
    <property type="nucleotide sequence ID" value="NZ_VOBR01000007.1"/>
</dbReference>
<dbReference type="Gene3D" id="3.90.25.10">
    <property type="entry name" value="UDP-galactose 4-epimerase, domain 1"/>
    <property type="match status" value="1"/>
</dbReference>
<gene>
    <name evidence="7" type="ORF">FKR81_12695</name>
</gene>
<accession>A0A563EVJ2</accession>
<evidence type="ECO:0000256" key="1">
    <source>
        <dbReference type="ARBA" id="ARBA00004947"/>
    </source>
</evidence>
<comment type="similarity">
    <text evidence="2">Belongs to the NAD(P)-dependent epimerase/dehydratase family.</text>
</comment>
<proteinExistence type="inferred from homology"/>
<evidence type="ECO:0000256" key="3">
    <source>
        <dbReference type="ARBA" id="ARBA00018569"/>
    </source>
</evidence>
<name>A0A563EVJ2_9PSEU</name>
<dbReference type="PANTHER" id="PTHR43725">
    <property type="entry name" value="UDP-GLUCOSE 4-EPIMERASE"/>
    <property type="match status" value="1"/>
</dbReference>
<dbReference type="InterPro" id="IPR036291">
    <property type="entry name" value="NAD(P)-bd_dom_sf"/>
</dbReference>
<feature type="domain" description="NAD-dependent epimerase/dehydratase" evidence="6">
    <location>
        <begin position="3"/>
        <end position="237"/>
    </location>
</feature>
<evidence type="ECO:0000259" key="6">
    <source>
        <dbReference type="Pfam" id="PF01370"/>
    </source>
</evidence>
<sequence>MRVLVTGASGFLGHAVVAALAAAGHEVIGFSRSEKALPQALSASIVGDVCEPSEIGDAVRDVDGVCHLAALPRVRDSFVKPADYWRTNTGGTINLLHALASAEQPKRIVLASTGAVYGVADKQPTSEDEPTKASNPYARSKLAADQAAADVAAAGLLGAISLRAFNIAGAAAGKYDEDDTRLIPKALAVQAGHAPELVLNGDGSAVRDFVHAEDMADAFVRAFEACTPGRWTAYNVGSGRRTSVRDVVAATEQVTGRALAVRHQAAAQEPPVMIADSTRIRTDLDWQAPKSDLLRIVSDAWDALTRR</sequence>
<comment type="pathway">
    <text evidence="1">Carbohydrate metabolism; galactose metabolism.</text>
</comment>
<evidence type="ECO:0000256" key="5">
    <source>
        <dbReference type="ARBA" id="ARBA00033067"/>
    </source>
</evidence>
<dbReference type="OrthoDB" id="9779041at2"/>
<evidence type="ECO:0000313" key="8">
    <source>
        <dbReference type="Proteomes" id="UP000316639"/>
    </source>
</evidence>
<dbReference type="PANTHER" id="PTHR43725:SF53">
    <property type="entry name" value="UDP-ARABINOSE 4-EPIMERASE 1"/>
    <property type="match status" value="1"/>
</dbReference>
<evidence type="ECO:0000256" key="4">
    <source>
        <dbReference type="ARBA" id="ARBA00031367"/>
    </source>
</evidence>
<evidence type="ECO:0000256" key="2">
    <source>
        <dbReference type="ARBA" id="ARBA00007637"/>
    </source>
</evidence>
<dbReference type="Pfam" id="PF01370">
    <property type="entry name" value="Epimerase"/>
    <property type="match status" value="1"/>
</dbReference>